<comment type="caution">
    <text evidence="2">The sequence shown here is derived from an EMBL/GenBank/DDBJ whole genome shotgun (WGS) entry which is preliminary data.</text>
</comment>
<sequence>MSQIGDDGINKEILSDDTLRASTEEIQEGCDLSGELIELEGFDSYILIETFQNTSVDSGIPSHEGTHAPVDEKSDRAPSDADLSSVHVGAVAVNDEAAECDDLQTSQEMVPYS</sequence>
<dbReference type="AlphaFoldDB" id="A0A9Q1QY63"/>
<evidence type="ECO:0000313" key="2">
    <source>
        <dbReference type="EMBL" id="KAJ8532042.1"/>
    </source>
</evidence>
<dbReference type="Proteomes" id="UP001152561">
    <property type="component" value="Unassembled WGS sequence"/>
</dbReference>
<evidence type="ECO:0000256" key="1">
    <source>
        <dbReference type="SAM" id="MobiDB-lite"/>
    </source>
</evidence>
<keyword evidence="3" id="KW-1185">Reference proteome</keyword>
<feature type="region of interest" description="Disordered" evidence="1">
    <location>
        <begin position="56"/>
        <end position="83"/>
    </location>
</feature>
<organism evidence="2 3">
    <name type="scientific">Anisodus acutangulus</name>
    <dbReference type="NCBI Taxonomy" id="402998"/>
    <lineage>
        <taxon>Eukaryota</taxon>
        <taxon>Viridiplantae</taxon>
        <taxon>Streptophyta</taxon>
        <taxon>Embryophyta</taxon>
        <taxon>Tracheophyta</taxon>
        <taxon>Spermatophyta</taxon>
        <taxon>Magnoliopsida</taxon>
        <taxon>eudicotyledons</taxon>
        <taxon>Gunneridae</taxon>
        <taxon>Pentapetalae</taxon>
        <taxon>asterids</taxon>
        <taxon>lamiids</taxon>
        <taxon>Solanales</taxon>
        <taxon>Solanaceae</taxon>
        <taxon>Solanoideae</taxon>
        <taxon>Hyoscyameae</taxon>
        <taxon>Anisodus</taxon>
    </lineage>
</organism>
<name>A0A9Q1QY63_9SOLA</name>
<feature type="compositionally biased region" description="Basic and acidic residues" evidence="1">
    <location>
        <begin position="64"/>
        <end position="79"/>
    </location>
</feature>
<accession>A0A9Q1QY63</accession>
<evidence type="ECO:0000313" key="3">
    <source>
        <dbReference type="Proteomes" id="UP001152561"/>
    </source>
</evidence>
<protein>
    <submittedName>
        <fullName evidence="2">Uncharacterized protein</fullName>
    </submittedName>
</protein>
<dbReference type="EMBL" id="JAJAGQ010000020">
    <property type="protein sequence ID" value="KAJ8532042.1"/>
    <property type="molecule type" value="Genomic_DNA"/>
</dbReference>
<gene>
    <name evidence="2" type="ORF">K7X08_011965</name>
</gene>
<reference evidence="3" key="1">
    <citation type="journal article" date="2023" name="Proc. Natl. Acad. Sci. U.S.A.">
        <title>Genomic and structural basis for evolution of tropane alkaloid biosynthesis.</title>
        <authorList>
            <person name="Wanga Y.-J."/>
            <person name="Taina T."/>
            <person name="Yua J.-Y."/>
            <person name="Lia J."/>
            <person name="Xua B."/>
            <person name="Chenc J."/>
            <person name="D'Auriad J.C."/>
            <person name="Huanga J.-P."/>
            <person name="Huanga S.-X."/>
        </authorList>
    </citation>
    <scope>NUCLEOTIDE SEQUENCE [LARGE SCALE GENOMIC DNA]</scope>
    <source>
        <strain evidence="3">cv. KIB-2019</strain>
    </source>
</reference>
<proteinExistence type="predicted"/>